<protein>
    <submittedName>
        <fullName evidence="1">Uncharacterized protein</fullName>
    </submittedName>
</protein>
<evidence type="ECO:0000313" key="1">
    <source>
        <dbReference type="EMBL" id="WHF50363.1"/>
    </source>
</evidence>
<accession>A0ABY8RAY2</accession>
<name>A0ABY8RAY2_9FLAO</name>
<evidence type="ECO:0000313" key="2">
    <source>
        <dbReference type="Proteomes" id="UP001241656"/>
    </source>
</evidence>
<gene>
    <name evidence="1" type="ORF">QGN23_07860</name>
</gene>
<keyword evidence="2" id="KW-1185">Reference proteome</keyword>
<sequence>MLLFNLGTLSEHFQSTKSGEDLLYTQLEKRQGGDSYLWTSFFNQKSNAYLMALLKEWNIKTLFLSVNPTMDLAKLRSFKILASQNGIKVDFLIGENSYLEEADGFTALKKVMIEGRDLGFAGIHLDIEPHTFDDYHDNIKVYSKRQIKLYTQAKKWCSDNGMDLSTSVPMHLPIEVAKNLRRNNITTYIMAYDHLSLEKKMDKTEAIRKILKNNYRWVFEIDDFSDYTSLQKTENRLIEKGIRDFAYHDLSQMNLFKK</sequence>
<dbReference type="EMBL" id="CP124855">
    <property type="protein sequence ID" value="WHF50363.1"/>
    <property type="molecule type" value="Genomic_DNA"/>
</dbReference>
<proteinExistence type="predicted"/>
<reference evidence="1 2" key="1">
    <citation type="submission" date="2023-05" db="EMBL/GenBank/DDBJ databases">
        <title>Genomic insight into Chryseobacterium sp. wdc7 isolated forest soil (Gotjawal).</title>
        <authorList>
            <person name="Park S.-J."/>
        </authorList>
    </citation>
    <scope>NUCLEOTIDE SEQUENCE [LARGE SCALE GENOMIC DNA]</scope>
    <source>
        <strain evidence="2">wdc7</strain>
    </source>
</reference>
<dbReference type="Proteomes" id="UP001241656">
    <property type="component" value="Chromosome"/>
</dbReference>
<organism evidence="1 2">
    <name type="scientific">Chryseobacterium gotjawalense</name>
    <dbReference type="NCBI Taxonomy" id="3042315"/>
    <lineage>
        <taxon>Bacteria</taxon>
        <taxon>Pseudomonadati</taxon>
        <taxon>Bacteroidota</taxon>
        <taxon>Flavobacteriia</taxon>
        <taxon>Flavobacteriales</taxon>
        <taxon>Weeksellaceae</taxon>
        <taxon>Chryseobacterium group</taxon>
        <taxon>Chryseobacterium</taxon>
    </lineage>
</organism>
<dbReference type="RefSeq" id="WP_282903790.1">
    <property type="nucleotide sequence ID" value="NZ_CP124855.1"/>
</dbReference>